<dbReference type="GO" id="GO:0006120">
    <property type="term" value="P:mitochondrial electron transport, NADH to ubiquinone"/>
    <property type="evidence" value="ECO:0007669"/>
    <property type="project" value="InterPro"/>
</dbReference>
<organism evidence="8 9">
    <name type="scientific">Colletotrichum tanaceti</name>
    <dbReference type="NCBI Taxonomy" id="1306861"/>
    <lineage>
        <taxon>Eukaryota</taxon>
        <taxon>Fungi</taxon>
        <taxon>Dikarya</taxon>
        <taxon>Ascomycota</taxon>
        <taxon>Pezizomycotina</taxon>
        <taxon>Sordariomycetes</taxon>
        <taxon>Hypocreomycetidae</taxon>
        <taxon>Glomerellales</taxon>
        <taxon>Glomerellaceae</taxon>
        <taxon>Colletotrichum</taxon>
        <taxon>Colletotrichum destructivum species complex</taxon>
    </lineage>
</organism>
<proteinExistence type="predicted"/>
<keyword evidence="4" id="KW-1133">Transmembrane helix</keyword>
<evidence type="ECO:0000313" key="8">
    <source>
        <dbReference type="EMBL" id="TKW52032.1"/>
    </source>
</evidence>
<reference evidence="8 9" key="1">
    <citation type="journal article" date="2019" name="PLoS ONE">
        <title>Comparative genome analysis indicates high evolutionary potential of pathogenicity genes in Colletotrichum tanaceti.</title>
        <authorList>
            <person name="Lelwala R.V."/>
            <person name="Korhonen P.K."/>
            <person name="Young N.D."/>
            <person name="Scott J.B."/>
            <person name="Ades P.A."/>
            <person name="Gasser R.B."/>
            <person name="Taylor P.W.J."/>
        </authorList>
    </citation>
    <scope>NUCLEOTIDE SEQUENCE [LARGE SCALE GENOMIC DNA]</scope>
    <source>
        <strain evidence="8">BRIP57314</strain>
    </source>
</reference>
<keyword evidence="2" id="KW-0812">Transmembrane</keyword>
<dbReference type="AlphaFoldDB" id="A0A4U6XAI5"/>
<gene>
    <name evidence="8" type="primary">B13D24.010</name>
    <name evidence="8" type="ORF">CTA1_190</name>
</gene>
<keyword evidence="5" id="KW-0496">Mitochondrion</keyword>
<evidence type="ECO:0000256" key="1">
    <source>
        <dbReference type="ARBA" id="ARBA00004448"/>
    </source>
</evidence>
<keyword evidence="9" id="KW-1185">Reference proteome</keyword>
<evidence type="ECO:0000313" key="9">
    <source>
        <dbReference type="Proteomes" id="UP000310108"/>
    </source>
</evidence>
<keyword evidence="8" id="KW-0830">Ubiquinone</keyword>
<keyword evidence="3" id="KW-0999">Mitochondrion inner membrane</keyword>
<keyword evidence="6" id="KW-0472">Membrane</keyword>
<protein>
    <submittedName>
        <fullName evidence="8">NADH-ubiquinone oxidoreductase 21.3 kDa subunit</fullName>
    </submittedName>
</protein>
<evidence type="ECO:0000256" key="6">
    <source>
        <dbReference type="ARBA" id="ARBA00023136"/>
    </source>
</evidence>
<evidence type="ECO:0000256" key="5">
    <source>
        <dbReference type="ARBA" id="ARBA00023128"/>
    </source>
</evidence>
<evidence type="ECO:0000256" key="2">
    <source>
        <dbReference type="ARBA" id="ARBA00022692"/>
    </source>
</evidence>
<comment type="subcellular location">
    <subcellularLocation>
        <location evidence="1">Mitochondrion inner membrane</location>
        <topology evidence="1">Multi-pass membrane protein</topology>
    </subcellularLocation>
</comment>
<dbReference type="STRING" id="1306861.A0A4U6XAI5"/>
<dbReference type="GO" id="GO:0005743">
    <property type="term" value="C:mitochondrial inner membrane"/>
    <property type="evidence" value="ECO:0007669"/>
    <property type="project" value="UniProtKB-SubCell"/>
</dbReference>
<evidence type="ECO:0000256" key="4">
    <source>
        <dbReference type="ARBA" id="ARBA00022989"/>
    </source>
</evidence>
<dbReference type="EMBL" id="PJEX01000266">
    <property type="protein sequence ID" value="TKW52032.1"/>
    <property type="molecule type" value="Genomic_DNA"/>
</dbReference>
<accession>A0A4U6XAI5</accession>
<dbReference type="GO" id="GO:0045271">
    <property type="term" value="C:respiratory chain complex I"/>
    <property type="evidence" value="ECO:0007669"/>
    <property type="project" value="InterPro"/>
</dbReference>
<dbReference type="PANTHER" id="PTHR21382">
    <property type="entry name" value="NADH-UBIQUINONE OXIDOREDUCTASE SUBUNIT"/>
    <property type="match status" value="1"/>
</dbReference>
<dbReference type="OrthoDB" id="1913277at2759"/>
<dbReference type="Proteomes" id="UP000310108">
    <property type="component" value="Unassembled WGS sequence"/>
</dbReference>
<feature type="region of interest" description="Disordered" evidence="7">
    <location>
        <begin position="217"/>
        <end position="236"/>
    </location>
</feature>
<dbReference type="PANTHER" id="PTHR21382:SF1">
    <property type="entry name" value="NADH DEHYDROGENASE [UBIQUINONE] 1 ALPHA SUBCOMPLEX SUBUNIT 11"/>
    <property type="match status" value="1"/>
</dbReference>
<evidence type="ECO:0000256" key="3">
    <source>
        <dbReference type="ARBA" id="ARBA00022792"/>
    </source>
</evidence>
<name>A0A4U6XAI5_9PEZI</name>
<dbReference type="InterPro" id="IPR039205">
    <property type="entry name" value="NDUFA11"/>
</dbReference>
<sequence length="251" mass="27424">MPFDWLHTEISHVTIPEVETHSWSFNPTSNFRQIPHQLLFQLSVWPAIPIHPAIMAGDDDSYHPKDAIKASIKASTTLGGVGFFMAAVHNALQKQNVGAMSVFTRSGGIIAVMAIGGGAYGFTQSAMANLREKNDAWNTATAGFVAGSILGMTTKKMPVVLGLGAAFGAWQGVFQLTGGRLRGWSENKLDDEGEFDSKIAQRQAKRRPIEETIAEIGEGRGIRPPGHEERRRERLKEKYGVEINPVKATVE</sequence>
<comment type="caution">
    <text evidence="8">The sequence shown here is derived from an EMBL/GenBank/DDBJ whole genome shotgun (WGS) entry which is preliminary data.</text>
</comment>
<evidence type="ECO:0000256" key="7">
    <source>
        <dbReference type="SAM" id="MobiDB-lite"/>
    </source>
</evidence>